<accession>A0A2H3P689</accession>
<gene>
    <name evidence="1" type="ORF">CRI93_07250</name>
</gene>
<comment type="caution">
    <text evidence="1">The sequence shown here is derived from an EMBL/GenBank/DDBJ whole genome shotgun (WGS) entry which is preliminary data.</text>
</comment>
<evidence type="ECO:0000313" key="1">
    <source>
        <dbReference type="EMBL" id="PEN07772.1"/>
    </source>
</evidence>
<protein>
    <submittedName>
        <fullName evidence="1">Uncharacterized protein</fullName>
    </submittedName>
</protein>
<dbReference type="RefSeq" id="WP_098061959.1">
    <property type="nucleotide sequence ID" value="NZ_PDEP01000005.1"/>
</dbReference>
<dbReference type="Gene3D" id="1.10.10.2520">
    <property type="entry name" value="Cell wall hydrolase SleB, domain 1"/>
    <property type="match status" value="1"/>
</dbReference>
<organism evidence="1 2">
    <name type="scientific">Longimonas halophila</name>
    <dbReference type="NCBI Taxonomy" id="1469170"/>
    <lineage>
        <taxon>Bacteria</taxon>
        <taxon>Pseudomonadati</taxon>
        <taxon>Rhodothermota</taxon>
        <taxon>Rhodothermia</taxon>
        <taxon>Rhodothermales</taxon>
        <taxon>Salisaetaceae</taxon>
        <taxon>Longimonas</taxon>
    </lineage>
</organism>
<dbReference type="EMBL" id="PDEP01000005">
    <property type="protein sequence ID" value="PEN07772.1"/>
    <property type="molecule type" value="Genomic_DNA"/>
</dbReference>
<dbReference type="AlphaFoldDB" id="A0A2H3P689"/>
<dbReference type="Proteomes" id="UP000221024">
    <property type="component" value="Unassembled WGS sequence"/>
</dbReference>
<proteinExistence type="predicted"/>
<evidence type="ECO:0000313" key="2">
    <source>
        <dbReference type="Proteomes" id="UP000221024"/>
    </source>
</evidence>
<name>A0A2H3P689_9BACT</name>
<keyword evidence="2" id="KW-1185">Reference proteome</keyword>
<dbReference type="OrthoDB" id="1493434at2"/>
<dbReference type="InterPro" id="IPR042047">
    <property type="entry name" value="SleB_dom1"/>
</dbReference>
<sequence length="222" mass="25249">MNTYTKIASTGLACASLAFMVTTGTPDLSAHAASLTEDAEAGGAPPETDDASHELLEAAYGASPNEVRPAIQNLPEVDDATLWLARAVYSETKKPHEQELVAWVVRNRVETQYRDQSTYRDVVLDPSQFSAFNYGSGKRSFYMNLQPDTPLDSWQQALHVAYYVRHADSAYRPFHISTRHFFSQISMPYHQFPHWANQSHKVDPQWEISLDEWRFRFYANLS</sequence>
<reference evidence="1 2" key="1">
    <citation type="submission" date="2017-10" db="EMBL/GenBank/DDBJ databases">
        <title>Draft genome of Longimonas halophila.</title>
        <authorList>
            <person name="Goh K.M."/>
            <person name="Shamsir M.S."/>
            <person name="Lim S.W."/>
        </authorList>
    </citation>
    <scope>NUCLEOTIDE SEQUENCE [LARGE SCALE GENOMIC DNA]</scope>
    <source>
        <strain evidence="1 2">KCTC 42399</strain>
    </source>
</reference>